<proteinExistence type="inferred from homology"/>
<evidence type="ECO:0000256" key="4">
    <source>
        <dbReference type="ARBA" id="ARBA00022728"/>
    </source>
</evidence>
<keyword evidence="3" id="KW-0507">mRNA processing</keyword>
<dbReference type="InParanoid" id="G0QIQ0"/>
<keyword evidence="9" id="KW-1185">Reference proteome</keyword>
<dbReference type="AlphaFoldDB" id="G0QIQ0"/>
<dbReference type="Proteomes" id="UP000008983">
    <property type="component" value="Unassembled WGS sequence"/>
</dbReference>
<evidence type="ECO:0000256" key="2">
    <source>
        <dbReference type="ARBA" id="ARBA00010788"/>
    </source>
</evidence>
<evidence type="ECO:0000313" key="9">
    <source>
        <dbReference type="Proteomes" id="UP000008983"/>
    </source>
</evidence>
<evidence type="ECO:0000256" key="7">
    <source>
        <dbReference type="SAM" id="Coils"/>
    </source>
</evidence>
<dbReference type="Pfam" id="PF05700">
    <property type="entry name" value="BCAS2"/>
    <property type="match status" value="1"/>
</dbReference>
<accession>G0QIQ0</accession>
<dbReference type="OrthoDB" id="205794at2759"/>
<dbReference type="GeneID" id="14911061"/>
<keyword evidence="7" id="KW-0175">Coiled coil</keyword>
<dbReference type="GO" id="GO:0006397">
    <property type="term" value="P:mRNA processing"/>
    <property type="evidence" value="ECO:0007669"/>
    <property type="project" value="UniProtKB-KW"/>
</dbReference>
<dbReference type="GO" id="GO:0071013">
    <property type="term" value="C:catalytic step 2 spliceosome"/>
    <property type="evidence" value="ECO:0007669"/>
    <property type="project" value="TreeGrafter"/>
</dbReference>
<evidence type="ECO:0000256" key="3">
    <source>
        <dbReference type="ARBA" id="ARBA00022664"/>
    </source>
</evidence>
<organism evidence="8 9">
    <name type="scientific">Ichthyophthirius multifiliis</name>
    <name type="common">White spot disease agent</name>
    <name type="synonym">Ich</name>
    <dbReference type="NCBI Taxonomy" id="5932"/>
    <lineage>
        <taxon>Eukaryota</taxon>
        <taxon>Sar</taxon>
        <taxon>Alveolata</taxon>
        <taxon>Ciliophora</taxon>
        <taxon>Intramacronucleata</taxon>
        <taxon>Oligohymenophorea</taxon>
        <taxon>Hymenostomatida</taxon>
        <taxon>Ophryoglenina</taxon>
        <taxon>Ichthyophthirius</taxon>
    </lineage>
</organism>
<dbReference type="GO" id="GO:0008380">
    <property type="term" value="P:RNA splicing"/>
    <property type="evidence" value="ECO:0007669"/>
    <property type="project" value="UniProtKB-KW"/>
</dbReference>
<sequence>MLSLPSANTPIVYQNPLSKLVTSLPYIDEDLDKIQKNQIERMIRKEMAQMSQNDYLENLPAPKSTLLQSQFIQVEFERVTNKKLLEPPKQRNLPLINISSADNEVLKSFIEEVKIISQHNCMKLINLELFNKFGQDQHKIFIEYLNNRKKNLEEENQKLIQEKEDINAKRKFQQSLLLDKISNLKYKINYLINTNEFLETDCQKLENEIIQIRRKQLKLI</sequence>
<dbReference type="EMBL" id="GL983042">
    <property type="protein sequence ID" value="EGR34879.1"/>
    <property type="molecule type" value="Genomic_DNA"/>
</dbReference>
<dbReference type="InterPro" id="IPR008409">
    <property type="entry name" value="SPF27"/>
</dbReference>
<dbReference type="PANTHER" id="PTHR13296:SF0">
    <property type="entry name" value="PRE-MRNA-SPLICING FACTOR SPF27"/>
    <property type="match status" value="1"/>
</dbReference>
<keyword evidence="4" id="KW-0747">Spliceosome</keyword>
<feature type="coiled-coil region" evidence="7">
    <location>
        <begin position="142"/>
        <end position="215"/>
    </location>
</feature>
<protein>
    <submittedName>
        <fullName evidence="8">Uncharacterized protein</fullName>
    </submittedName>
</protein>
<dbReference type="GO" id="GO:0000974">
    <property type="term" value="C:Prp19 complex"/>
    <property type="evidence" value="ECO:0007669"/>
    <property type="project" value="TreeGrafter"/>
</dbReference>
<dbReference type="FunCoup" id="G0QIQ0">
    <property type="interactions" value="289"/>
</dbReference>
<evidence type="ECO:0000256" key="6">
    <source>
        <dbReference type="ARBA" id="ARBA00023242"/>
    </source>
</evidence>
<evidence type="ECO:0000313" key="8">
    <source>
        <dbReference type="EMBL" id="EGR34879.1"/>
    </source>
</evidence>
<gene>
    <name evidence="8" type="ORF">IMG5_001090</name>
</gene>
<evidence type="ECO:0000256" key="1">
    <source>
        <dbReference type="ARBA" id="ARBA00004123"/>
    </source>
</evidence>
<comment type="subcellular location">
    <subcellularLocation>
        <location evidence="1">Nucleus</location>
    </subcellularLocation>
</comment>
<dbReference type="GO" id="GO:0071011">
    <property type="term" value="C:precatalytic spliceosome"/>
    <property type="evidence" value="ECO:0007669"/>
    <property type="project" value="TreeGrafter"/>
</dbReference>
<name>G0QIQ0_ICHMU</name>
<dbReference type="eggNOG" id="KOG3096">
    <property type="taxonomic scope" value="Eukaryota"/>
</dbReference>
<keyword evidence="6" id="KW-0539">Nucleus</keyword>
<keyword evidence="5" id="KW-0508">mRNA splicing</keyword>
<comment type="similarity">
    <text evidence="2">Belongs to the SPF27 family.</text>
</comment>
<dbReference type="RefSeq" id="XP_004040183.1">
    <property type="nucleotide sequence ID" value="XM_004040135.1"/>
</dbReference>
<dbReference type="STRING" id="857967.G0QIQ0"/>
<reference evidence="8 9" key="1">
    <citation type="submission" date="2011-07" db="EMBL/GenBank/DDBJ databases">
        <authorList>
            <person name="Coyne R."/>
            <person name="Brami D."/>
            <person name="Johnson J."/>
            <person name="Hostetler J."/>
            <person name="Hannick L."/>
            <person name="Clark T."/>
            <person name="Cassidy-Hanley D."/>
            <person name="Inman J."/>
        </authorList>
    </citation>
    <scope>NUCLEOTIDE SEQUENCE [LARGE SCALE GENOMIC DNA]</scope>
    <source>
        <strain evidence="8 9">G5</strain>
    </source>
</reference>
<dbReference type="OMA" id="WQTANAN"/>
<evidence type="ECO:0000256" key="5">
    <source>
        <dbReference type="ARBA" id="ARBA00023187"/>
    </source>
</evidence>
<dbReference type="PANTHER" id="PTHR13296">
    <property type="entry name" value="BCAS2 PROTEIN"/>
    <property type="match status" value="1"/>
</dbReference>